<sequence>MARRNAKAPLKEIAKSVRLSKEAVLYRMRSLEKAGIIEGYNTIVNFTKLGFTGFAVFCRFEGIGEEKKRGIIERLVDFPQVYWVGLCGGRFDISFGILCKSVFEFNNLYYKFCNEYSEHIAETAIAIRTELWQNTRNYLISDSKAREMPSFFFGKEPEIEKIDSMDSDILSIISVNARMPVTEISGILNKPLQARSLCG</sequence>
<comment type="caution">
    <text evidence="5">The sequence shown here is derived from an EMBL/GenBank/DDBJ whole genome shotgun (WGS) entry which is preliminary data.</text>
</comment>
<dbReference type="SUPFAM" id="SSF46785">
    <property type="entry name" value="Winged helix' DNA-binding domain"/>
    <property type="match status" value="1"/>
</dbReference>
<name>A0A7J4J001_9ARCH</name>
<keyword evidence="2" id="KW-0238">DNA-binding</keyword>
<dbReference type="Proteomes" id="UP000565078">
    <property type="component" value="Unassembled WGS sequence"/>
</dbReference>
<dbReference type="Pfam" id="PF13412">
    <property type="entry name" value="HTH_24"/>
    <property type="match status" value="1"/>
</dbReference>
<evidence type="ECO:0000313" key="6">
    <source>
        <dbReference type="Proteomes" id="UP000565078"/>
    </source>
</evidence>
<accession>A0A7J4J001</accession>
<dbReference type="InterPro" id="IPR036390">
    <property type="entry name" value="WH_DNA-bd_sf"/>
</dbReference>
<dbReference type="InterPro" id="IPR050684">
    <property type="entry name" value="HTH-Siroheme_Decarb"/>
</dbReference>
<dbReference type="GO" id="GO:0043565">
    <property type="term" value="F:sequence-specific DNA binding"/>
    <property type="evidence" value="ECO:0007669"/>
    <property type="project" value="InterPro"/>
</dbReference>
<dbReference type="InterPro" id="IPR000485">
    <property type="entry name" value="AsnC-type_HTH_dom"/>
</dbReference>
<evidence type="ECO:0000313" key="5">
    <source>
        <dbReference type="EMBL" id="HIH10460.1"/>
    </source>
</evidence>
<evidence type="ECO:0000256" key="3">
    <source>
        <dbReference type="ARBA" id="ARBA00023163"/>
    </source>
</evidence>
<dbReference type="InterPro" id="IPR019888">
    <property type="entry name" value="Tscrpt_reg_AsnC-like"/>
</dbReference>
<gene>
    <name evidence="5" type="ORF">HA254_07390</name>
</gene>
<dbReference type="SMART" id="SM00344">
    <property type="entry name" value="HTH_ASNC"/>
    <property type="match status" value="1"/>
</dbReference>
<dbReference type="PROSITE" id="PS50956">
    <property type="entry name" value="HTH_ASNC_2"/>
    <property type="match status" value="1"/>
</dbReference>
<evidence type="ECO:0000256" key="2">
    <source>
        <dbReference type="ARBA" id="ARBA00023125"/>
    </source>
</evidence>
<dbReference type="PANTHER" id="PTHR43413">
    <property type="entry name" value="TRANSCRIPTIONAL REGULATOR, ASNC FAMILY"/>
    <property type="match status" value="1"/>
</dbReference>
<keyword evidence="1" id="KW-0805">Transcription regulation</keyword>
<dbReference type="AlphaFoldDB" id="A0A7J4J001"/>
<evidence type="ECO:0000256" key="1">
    <source>
        <dbReference type="ARBA" id="ARBA00023015"/>
    </source>
</evidence>
<dbReference type="EMBL" id="DUGC01000116">
    <property type="protein sequence ID" value="HIH10460.1"/>
    <property type="molecule type" value="Genomic_DNA"/>
</dbReference>
<dbReference type="InterPro" id="IPR036388">
    <property type="entry name" value="WH-like_DNA-bd_sf"/>
</dbReference>
<protein>
    <submittedName>
        <fullName evidence="5">Winged helix-turn-helix transcriptional regulator</fullName>
    </submittedName>
</protein>
<reference evidence="6" key="1">
    <citation type="journal article" date="2020" name="bioRxiv">
        <title>A rank-normalized archaeal taxonomy based on genome phylogeny resolves widespread incomplete and uneven classifications.</title>
        <authorList>
            <person name="Rinke C."/>
            <person name="Chuvochina M."/>
            <person name="Mussig A.J."/>
            <person name="Chaumeil P.-A."/>
            <person name="Waite D.W."/>
            <person name="Whitman W.B."/>
            <person name="Parks D.H."/>
            <person name="Hugenholtz P."/>
        </authorList>
    </citation>
    <scope>NUCLEOTIDE SEQUENCE [LARGE SCALE GENOMIC DNA]</scope>
</reference>
<dbReference type="PANTHER" id="PTHR43413:SF8">
    <property type="entry name" value="HTH-TYPE TRANSCRIPTIONAL REGULATOR PTR1"/>
    <property type="match status" value="1"/>
</dbReference>
<dbReference type="Gene3D" id="1.10.10.10">
    <property type="entry name" value="Winged helix-like DNA-binding domain superfamily/Winged helix DNA-binding domain"/>
    <property type="match status" value="1"/>
</dbReference>
<feature type="domain" description="HTH asnC-type" evidence="4">
    <location>
        <begin position="1"/>
        <end position="52"/>
    </location>
</feature>
<keyword evidence="3" id="KW-0804">Transcription</keyword>
<organism evidence="5 6">
    <name type="scientific">Candidatus Iainarchaeum sp</name>
    <dbReference type="NCBI Taxonomy" id="3101447"/>
    <lineage>
        <taxon>Archaea</taxon>
        <taxon>Candidatus Iainarchaeota</taxon>
        <taxon>Candidatus Iainarchaeia</taxon>
        <taxon>Candidatus Iainarchaeales</taxon>
        <taxon>Candidatus Iainarchaeaceae</taxon>
        <taxon>Candidatus Iainarchaeum</taxon>
    </lineage>
</organism>
<proteinExistence type="predicted"/>
<evidence type="ECO:0000259" key="4">
    <source>
        <dbReference type="PROSITE" id="PS50956"/>
    </source>
</evidence>